<comment type="caution">
    <text evidence="2">The sequence shown here is derived from an EMBL/GenBank/DDBJ whole genome shotgun (WGS) entry which is preliminary data.</text>
</comment>
<proteinExistence type="predicted"/>
<dbReference type="EMBL" id="ML978130">
    <property type="protein sequence ID" value="KAF2096228.1"/>
    <property type="molecule type" value="Genomic_DNA"/>
</dbReference>
<feature type="region of interest" description="Disordered" evidence="1">
    <location>
        <begin position="204"/>
        <end position="240"/>
    </location>
</feature>
<evidence type="ECO:0000313" key="2">
    <source>
        <dbReference type="EMBL" id="KAF2096228.1"/>
    </source>
</evidence>
<dbReference type="Proteomes" id="UP000799772">
    <property type="component" value="Unassembled WGS sequence"/>
</dbReference>
<name>A0A9P4IA21_9PEZI</name>
<dbReference type="AlphaFoldDB" id="A0A9P4IA21"/>
<reference evidence="2" key="1">
    <citation type="journal article" date="2020" name="Stud. Mycol.">
        <title>101 Dothideomycetes genomes: a test case for predicting lifestyles and emergence of pathogens.</title>
        <authorList>
            <person name="Haridas S."/>
            <person name="Albert R."/>
            <person name="Binder M."/>
            <person name="Bloem J."/>
            <person name="Labutti K."/>
            <person name="Salamov A."/>
            <person name="Andreopoulos B."/>
            <person name="Baker S."/>
            <person name="Barry K."/>
            <person name="Bills G."/>
            <person name="Bluhm B."/>
            <person name="Cannon C."/>
            <person name="Castanera R."/>
            <person name="Culley D."/>
            <person name="Daum C."/>
            <person name="Ezra D."/>
            <person name="Gonzalez J."/>
            <person name="Henrissat B."/>
            <person name="Kuo A."/>
            <person name="Liang C."/>
            <person name="Lipzen A."/>
            <person name="Lutzoni F."/>
            <person name="Magnuson J."/>
            <person name="Mondo S."/>
            <person name="Nolan M."/>
            <person name="Ohm R."/>
            <person name="Pangilinan J."/>
            <person name="Park H.-J."/>
            <person name="Ramirez L."/>
            <person name="Alfaro M."/>
            <person name="Sun H."/>
            <person name="Tritt A."/>
            <person name="Yoshinaga Y."/>
            <person name="Zwiers L.-H."/>
            <person name="Turgeon B."/>
            <person name="Goodwin S."/>
            <person name="Spatafora J."/>
            <person name="Crous P."/>
            <person name="Grigoriev I."/>
        </authorList>
    </citation>
    <scope>NUCLEOTIDE SEQUENCE</scope>
    <source>
        <strain evidence="2">CBS 133067</strain>
    </source>
</reference>
<keyword evidence="3" id="KW-1185">Reference proteome</keyword>
<evidence type="ECO:0000256" key="1">
    <source>
        <dbReference type="SAM" id="MobiDB-lite"/>
    </source>
</evidence>
<organism evidence="2 3">
    <name type="scientific">Rhizodiscina lignyota</name>
    <dbReference type="NCBI Taxonomy" id="1504668"/>
    <lineage>
        <taxon>Eukaryota</taxon>
        <taxon>Fungi</taxon>
        <taxon>Dikarya</taxon>
        <taxon>Ascomycota</taxon>
        <taxon>Pezizomycotina</taxon>
        <taxon>Dothideomycetes</taxon>
        <taxon>Pleosporomycetidae</taxon>
        <taxon>Aulographales</taxon>
        <taxon>Rhizodiscinaceae</taxon>
        <taxon>Rhizodiscina</taxon>
    </lineage>
</organism>
<protein>
    <submittedName>
        <fullName evidence="2">Uncharacterized protein</fullName>
    </submittedName>
</protein>
<gene>
    <name evidence="2" type="ORF">NA57DRAFT_59284</name>
</gene>
<sequence>MFRCYLRTYFGRVPAVYIQGAGFIEKDNAWDFIDPESMYRLPVARSSLDEVPVLWRLEDGSTTREIPANFPQPKQEVVTQARIALMQGSVLGKLHYGDYIAEMRQRREQAYDANPGRRPGFRAIADAAPPQPRLAITAGPEGTGAEVPAIEGGAMGGGAIAGGMGGGRMAGAMMGEAMLGGMEEEMQGMGGNHMMGGMDVDPAMDGGMDEMYAGPPRRRPGAGGPPGMPPPYPGRPRGYY</sequence>
<accession>A0A9P4IA21</accession>
<evidence type="ECO:0000313" key="3">
    <source>
        <dbReference type="Proteomes" id="UP000799772"/>
    </source>
</evidence>